<name>A0ABV2LYZ4_9FIRM</name>
<comment type="subcellular location">
    <subcellularLocation>
        <location evidence="1">Cell membrane</location>
        <topology evidence="1">Multi-pass membrane protein</topology>
    </subcellularLocation>
</comment>
<keyword evidence="5 7" id="KW-1133">Transmembrane helix</keyword>
<protein>
    <submittedName>
        <fullName evidence="8">Chromate transporter</fullName>
    </submittedName>
</protein>
<evidence type="ECO:0000256" key="4">
    <source>
        <dbReference type="ARBA" id="ARBA00022692"/>
    </source>
</evidence>
<dbReference type="InterPro" id="IPR003370">
    <property type="entry name" value="Chromate_transpt"/>
</dbReference>
<dbReference type="EMBL" id="JBEPMJ010000003">
    <property type="protein sequence ID" value="MET3749440.1"/>
    <property type="molecule type" value="Genomic_DNA"/>
</dbReference>
<feature type="transmembrane region" description="Helical" evidence="7">
    <location>
        <begin position="141"/>
        <end position="160"/>
    </location>
</feature>
<keyword evidence="6 7" id="KW-0472">Membrane</keyword>
<dbReference type="Proteomes" id="UP001549106">
    <property type="component" value="Unassembled WGS sequence"/>
</dbReference>
<evidence type="ECO:0000256" key="7">
    <source>
        <dbReference type="SAM" id="Phobius"/>
    </source>
</evidence>
<evidence type="ECO:0000313" key="8">
    <source>
        <dbReference type="EMBL" id="MET3749440.1"/>
    </source>
</evidence>
<feature type="transmembrane region" description="Helical" evidence="7">
    <location>
        <begin position="6"/>
        <end position="25"/>
    </location>
</feature>
<dbReference type="InterPro" id="IPR052518">
    <property type="entry name" value="CHR_Transporter"/>
</dbReference>
<keyword evidence="4 7" id="KW-0812">Transmembrane</keyword>
<sequence>MIYIQLFFSFLKIGLFSVGGGYAAIPLIQSEIVNGHGWLSMQEFTNLITISSMTPGPVAINSATFVGLRIAGLPGAVTATLGSIFPAVILVSLLSLIYRKYKGTTAIDTVLGCLRPAVVALITAAGLSLSQTALWGELPVSLSSVDWTNALLFLGAFFILRKWKWNPILVMCLCGAGGLISFLTGKFF</sequence>
<evidence type="ECO:0000256" key="1">
    <source>
        <dbReference type="ARBA" id="ARBA00004651"/>
    </source>
</evidence>
<dbReference type="PANTHER" id="PTHR43663:SF1">
    <property type="entry name" value="CHROMATE TRANSPORTER"/>
    <property type="match status" value="1"/>
</dbReference>
<organism evidence="8 9">
    <name type="scientific">Blautia caecimuris</name>
    <dbReference type="NCBI Taxonomy" id="1796615"/>
    <lineage>
        <taxon>Bacteria</taxon>
        <taxon>Bacillati</taxon>
        <taxon>Bacillota</taxon>
        <taxon>Clostridia</taxon>
        <taxon>Lachnospirales</taxon>
        <taxon>Lachnospiraceae</taxon>
        <taxon>Blautia</taxon>
    </lineage>
</organism>
<proteinExistence type="inferred from homology"/>
<keyword evidence="3" id="KW-1003">Cell membrane</keyword>
<dbReference type="PANTHER" id="PTHR43663">
    <property type="entry name" value="CHROMATE TRANSPORT PROTEIN-RELATED"/>
    <property type="match status" value="1"/>
</dbReference>
<comment type="caution">
    <text evidence="8">The sequence shown here is derived from an EMBL/GenBank/DDBJ whole genome shotgun (WGS) entry which is preliminary data.</text>
</comment>
<reference evidence="8 9" key="1">
    <citation type="submission" date="2024-06" db="EMBL/GenBank/DDBJ databases">
        <title>Genomic Encyclopedia of Type Strains, Phase IV (KMG-IV): sequencing the most valuable type-strain genomes for metagenomic binning, comparative biology and taxonomic classification.</title>
        <authorList>
            <person name="Goeker M."/>
        </authorList>
    </citation>
    <scope>NUCLEOTIDE SEQUENCE [LARGE SCALE GENOMIC DNA]</scope>
    <source>
        <strain evidence="8 9">DSM 29492</strain>
    </source>
</reference>
<accession>A0ABV2LYZ4</accession>
<evidence type="ECO:0000256" key="2">
    <source>
        <dbReference type="ARBA" id="ARBA00005262"/>
    </source>
</evidence>
<comment type="similarity">
    <text evidence="2">Belongs to the chromate ion transporter (CHR) (TC 2.A.51) family.</text>
</comment>
<evidence type="ECO:0000256" key="5">
    <source>
        <dbReference type="ARBA" id="ARBA00022989"/>
    </source>
</evidence>
<evidence type="ECO:0000256" key="3">
    <source>
        <dbReference type="ARBA" id="ARBA00022475"/>
    </source>
</evidence>
<evidence type="ECO:0000256" key="6">
    <source>
        <dbReference type="ARBA" id="ARBA00023136"/>
    </source>
</evidence>
<evidence type="ECO:0000313" key="9">
    <source>
        <dbReference type="Proteomes" id="UP001549106"/>
    </source>
</evidence>
<gene>
    <name evidence="8" type="ORF">ABID24_000667</name>
</gene>
<feature type="transmembrane region" description="Helical" evidence="7">
    <location>
        <begin position="167"/>
        <end position="185"/>
    </location>
</feature>
<keyword evidence="9" id="KW-1185">Reference proteome</keyword>
<feature type="transmembrane region" description="Helical" evidence="7">
    <location>
        <begin position="110"/>
        <end position="129"/>
    </location>
</feature>
<feature type="transmembrane region" description="Helical" evidence="7">
    <location>
        <begin position="76"/>
        <end position="98"/>
    </location>
</feature>
<dbReference type="Pfam" id="PF02417">
    <property type="entry name" value="Chromate_transp"/>
    <property type="match status" value="1"/>
</dbReference>
<dbReference type="RefSeq" id="WP_257464017.1">
    <property type="nucleotide sequence ID" value="NZ_JANJZT010000003.1"/>
</dbReference>